<proteinExistence type="predicted"/>
<dbReference type="Proteomes" id="UP000069654">
    <property type="component" value="Unassembled WGS sequence"/>
</dbReference>
<protein>
    <recommendedName>
        <fullName evidence="1">Polysaccharide pyruvyl transferase domain-containing protein</fullName>
    </recommendedName>
</protein>
<feature type="domain" description="Polysaccharide pyruvyl transferase" evidence="1">
    <location>
        <begin position="19"/>
        <end position="321"/>
    </location>
</feature>
<sequence length="386" mass="41907">MATPEAPVYYLVSTAGFPNFGDELILRGWLRYLAAVAPHAEVWVDTHSPGPTALLVGDAHPRVRFADTLWRLCWEAPSEDPWEVAAWVQHALRNPGMAPRWHQGIVLLGRVDVVHVIGGGYVNAIWPRHIGLLAAAAAAAEHAGGRAAMTGQGLSPASAGSAPLLVALAERFEVVEVRDAPSARLLDVPLGVDDAFLTLGHGVITPEQAWPDQPPPEVMLCLQSDLNELGTSNVAGAVLTMLRRWRVPPERVCVVEGIPRVDREVFALIEHELPGARFYPFADVWNRGLPLSAAQTWISTRFHLHMAAAAAGASGVAIAISRDYYRTKHQSLLDLGSGWTLVDDCADTAALPARPRAGGFDRHTVERLRKDKLQLAKAIYAPISRR</sequence>
<reference evidence="3" key="2">
    <citation type="submission" date="2016-02" db="EMBL/GenBank/DDBJ databases">
        <title>Draft genome sequence of five rapidly growing Mycobacterium species.</title>
        <authorList>
            <person name="Katahira K."/>
            <person name="Gotou Y."/>
            <person name="Iida K."/>
            <person name="Ogura Y."/>
            <person name="Hayashi T."/>
        </authorList>
    </citation>
    <scope>NUCLEOTIDE SEQUENCE [LARGE SCALE GENOMIC DNA]</scope>
    <source>
        <strain evidence="3">JCM6362</strain>
    </source>
</reference>
<dbReference type="STRING" id="1797.RMCT_2760"/>
<dbReference type="PANTHER" id="PTHR36836">
    <property type="entry name" value="COLANIC ACID BIOSYNTHESIS PROTEIN WCAK"/>
    <property type="match status" value="1"/>
</dbReference>
<dbReference type="OMA" id="RLCWEAP"/>
<organism evidence="2 3">
    <name type="scientific">Mycolicibacterium thermoresistibile</name>
    <name type="common">Mycobacterium thermoresistibile</name>
    <dbReference type="NCBI Taxonomy" id="1797"/>
    <lineage>
        <taxon>Bacteria</taxon>
        <taxon>Bacillati</taxon>
        <taxon>Actinomycetota</taxon>
        <taxon>Actinomycetes</taxon>
        <taxon>Mycobacteriales</taxon>
        <taxon>Mycobacteriaceae</taxon>
        <taxon>Mycolicibacterium</taxon>
    </lineage>
</organism>
<name>A0A117IMT7_MYCTH</name>
<reference evidence="2 3" key="1">
    <citation type="journal article" date="2016" name="Genome Announc.">
        <title>Draft Genome Sequences of Five Rapidly Growing Mycobacterium Species, M. thermoresistibile, M. fortuitum subsp. acetamidolyticum, M. canariasense, M. brisbanense, and M. novocastrense.</title>
        <authorList>
            <person name="Katahira K."/>
            <person name="Ogura Y."/>
            <person name="Gotoh Y."/>
            <person name="Hayashi T."/>
        </authorList>
    </citation>
    <scope>NUCLEOTIDE SEQUENCE [LARGE SCALE GENOMIC DNA]</scope>
    <source>
        <strain evidence="2 3">JCM6362</strain>
    </source>
</reference>
<dbReference type="PANTHER" id="PTHR36836:SF1">
    <property type="entry name" value="COLANIC ACID BIOSYNTHESIS PROTEIN WCAK"/>
    <property type="match status" value="1"/>
</dbReference>
<dbReference type="Pfam" id="PF04230">
    <property type="entry name" value="PS_pyruv_trans"/>
    <property type="match status" value="1"/>
</dbReference>
<dbReference type="InterPro" id="IPR007345">
    <property type="entry name" value="Polysacch_pyruvyl_Trfase"/>
</dbReference>
<dbReference type="RefSeq" id="WP_003926684.1">
    <property type="nucleotide sequence ID" value="NZ_BCTB01000018.1"/>
</dbReference>
<evidence type="ECO:0000313" key="3">
    <source>
        <dbReference type="Proteomes" id="UP000069654"/>
    </source>
</evidence>
<comment type="caution">
    <text evidence="2">The sequence shown here is derived from an EMBL/GenBank/DDBJ whole genome shotgun (WGS) entry which is preliminary data.</text>
</comment>
<accession>A0A117IMT7</accession>
<dbReference type="AlphaFoldDB" id="A0A117IMT7"/>
<evidence type="ECO:0000313" key="2">
    <source>
        <dbReference type="EMBL" id="GAT15790.1"/>
    </source>
</evidence>
<evidence type="ECO:0000259" key="1">
    <source>
        <dbReference type="Pfam" id="PF04230"/>
    </source>
</evidence>
<gene>
    <name evidence="2" type="ORF">RMCT_2760</name>
</gene>
<dbReference type="OrthoDB" id="8444043at2"/>
<dbReference type="EMBL" id="BCTB01000018">
    <property type="protein sequence ID" value="GAT15790.1"/>
    <property type="molecule type" value="Genomic_DNA"/>
</dbReference>